<accession>A0ABS6S1U3</accession>
<proteinExistence type="predicted"/>
<dbReference type="RefSeq" id="WP_218253434.1">
    <property type="nucleotide sequence ID" value="NZ_JABXWD010000350.1"/>
</dbReference>
<keyword evidence="2" id="KW-1185">Reference proteome</keyword>
<dbReference type="Proteomes" id="UP001196980">
    <property type="component" value="Unassembled WGS sequence"/>
</dbReference>
<dbReference type="EMBL" id="JABXWD010000350">
    <property type="protein sequence ID" value="MBV6342822.1"/>
    <property type="molecule type" value="Genomic_DNA"/>
</dbReference>
<comment type="caution">
    <text evidence="1">The sequence shown here is derived from an EMBL/GenBank/DDBJ whole genome shotgun (WGS) entry which is preliminary data.</text>
</comment>
<gene>
    <name evidence="1" type="ORF">HWQ67_14645</name>
</gene>
<sequence>MSEENEGLVSIVVKSAGDHLVILFGENGDKLLLSPEHAITLGELLITKASDMIVRRS</sequence>
<name>A0ABS6S1U3_9BACT</name>
<evidence type="ECO:0000313" key="1">
    <source>
        <dbReference type="EMBL" id="MBV6342822.1"/>
    </source>
</evidence>
<organism evidence="1 2">
    <name type="scientific">Candidatus Magnetobacterium casense</name>
    <dbReference type="NCBI Taxonomy" id="1455061"/>
    <lineage>
        <taxon>Bacteria</taxon>
        <taxon>Pseudomonadati</taxon>
        <taxon>Nitrospirota</taxon>
        <taxon>Thermodesulfovibrionia</taxon>
        <taxon>Thermodesulfovibrionales</taxon>
        <taxon>Candidatus Magnetobacteriaceae</taxon>
        <taxon>Candidatus Magnetobacterium</taxon>
    </lineage>
</organism>
<evidence type="ECO:0000313" key="2">
    <source>
        <dbReference type="Proteomes" id="UP001196980"/>
    </source>
</evidence>
<protein>
    <submittedName>
        <fullName evidence="1">Uncharacterized protein</fullName>
    </submittedName>
</protein>
<reference evidence="1 2" key="1">
    <citation type="journal article" date="2020" name="J Geophys Res Biogeosci">
        <title>Magnetotaxis as an Adaptation to Enable Bacterial Shuttling of Microbial Sulfur and Sulfur Cycling Across Aquatic Oxic#Anoxic Interfaces.</title>
        <authorList>
            <person name="Li J."/>
            <person name="Liu P."/>
            <person name="Wang J."/>
            <person name="Roberts A.P."/>
            <person name="Pan Y."/>
        </authorList>
    </citation>
    <scope>NUCLEOTIDE SEQUENCE [LARGE SCALE GENOMIC DNA]</scope>
    <source>
        <strain evidence="1 2">MYR-1_YQ</strain>
    </source>
</reference>